<dbReference type="RefSeq" id="WP_278017536.1">
    <property type="nucleotide sequence ID" value="NZ_CP121106.1"/>
</dbReference>
<gene>
    <name evidence="1" type="ORF">P7228_07230</name>
</gene>
<keyword evidence="2" id="KW-1185">Reference proteome</keyword>
<dbReference type="Proteomes" id="UP001215827">
    <property type="component" value="Chromosome"/>
</dbReference>
<name>A0ABY8FVU2_9SPHN</name>
<reference evidence="1 2" key="1">
    <citation type="submission" date="2023-03" db="EMBL/GenBank/DDBJ databases">
        <title>Altererythrobacter sp. CAU 1644 isolated from sand.</title>
        <authorList>
            <person name="Kim W."/>
        </authorList>
    </citation>
    <scope>NUCLEOTIDE SEQUENCE [LARGE SCALE GENOMIC DNA]</scope>
    <source>
        <strain evidence="1 2">CAU 1644</strain>
    </source>
</reference>
<sequence length="197" mass="22393">MSTTYKPRLAWEPAFFKALAEIGIIKRAVEEAGVTTGAYYGQIDRNPNFKRECERVLDSVVRFGRAPSPSQIQRTFLEALGETSNVTASAERAGTSTREVYKLRREDREFARKWQAALYEGYVNLEMEVLGFLRDPDPKRKMDVATALRLLAAHKETIAKERAVRTNVSAAEVRASIDRKVEALRQQVSAERARKER</sequence>
<dbReference type="EMBL" id="CP121106">
    <property type="protein sequence ID" value="WFL78847.1"/>
    <property type="molecule type" value="Genomic_DNA"/>
</dbReference>
<evidence type="ECO:0000313" key="1">
    <source>
        <dbReference type="EMBL" id="WFL78847.1"/>
    </source>
</evidence>
<evidence type="ECO:0000313" key="2">
    <source>
        <dbReference type="Proteomes" id="UP001215827"/>
    </source>
</evidence>
<proteinExistence type="predicted"/>
<accession>A0ABY8FVU2</accession>
<organism evidence="1 2">
    <name type="scientific">Altererythrobacter arenosus</name>
    <dbReference type="NCBI Taxonomy" id="3032592"/>
    <lineage>
        <taxon>Bacteria</taxon>
        <taxon>Pseudomonadati</taxon>
        <taxon>Pseudomonadota</taxon>
        <taxon>Alphaproteobacteria</taxon>
        <taxon>Sphingomonadales</taxon>
        <taxon>Erythrobacteraceae</taxon>
        <taxon>Altererythrobacter</taxon>
    </lineage>
</organism>
<protein>
    <submittedName>
        <fullName evidence="1">Uncharacterized protein</fullName>
    </submittedName>
</protein>